<comment type="caution">
    <text evidence="1">The sequence shown here is derived from an EMBL/GenBank/DDBJ whole genome shotgun (WGS) entry which is preliminary data.</text>
</comment>
<accession>A0A4R3MCG1</accession>
<reference evidence="1 2" key="1">
    <citation type="submission" date="2019-03" db="EMBL/GenBank/DDBJ databases">
        <title>Genomic Encyclopedia of Type Strains, Phase IV (KMG-IV): sequencing the most valuable type-strain genomes for metagenomic binning, comparative biology and taxonomic classification.</title>
        <authorList>
            <person name="Goeker M."/>
        </authorList>
    </citation>
    <scope>NUCLEOTIDE SEQUENCE [LARGE SCALE GENOMIC DNA]</scope>
    <source>
        <strain evidence="1 2">DSM 24591</strain>
    </source>
</reference>
<dbReference type="EMBL" id="SMAJ01000001">
    <property type="protein sequence ID" value="TCT10822.1"/>
    <property type="molecule type" value="Genomic_DNA"/>
</dbReference>
<keyword evidence="2" id="KW-1185">Reference proteome</keyword>
<sequence>MVLILKDKLSGIVTGPGNWTDFPYTDIPTLPPRASDIELWQFYLRKKFALREEDFPFLIPVRDCGKSDPKQDFKLFSAEEQLFWHKQISYVISRYKVHRESMMKPAPIQHTSITYNLTGTGARINVNSTDHSVNNISNEISNVFAQVRDAVAQIPDDSAKEEIQQIVNKMEHAHGSNDFLQKYQAFVTAAADHITILGPVIPALSALLG</sequence>
<name>A0A4R3MCG1_9BURK</name>
<organism evidence="1 2">
    <name type="scientific">Paralcaligenes ureilyticus</name>
    <dbReference type="NCBI Taxonomy" id="627131"/>
    <lineage>
        <taxon>Bacteria</taxon>
        <taxon>Pseudomonadati</taxon>
        <taxon>Pseudomonadota</taxon>
        <taxon>Betaproteobacteria</taxon>
        <taxon>Burkholderiales</taxon>
        <taxon>Alcaligenaceae</taxon>
        <taxon>Paralcaligenes</taxon>
    </lineage>
</organism>
<dbReference type="Proteomes" id="UP000295525">
    <property type="component" value="Unassembled WGS sequence"/>
</dbReference>
<dbReference type="AlphaFoldDB" id="A0A4R3MCG1"/>
<evidence type="ECO:0000313" key="2">
    <source>
        <dbReference type="Proteomes" id="UP000295525"/>
    </source>
</evidence>
<gene>
    <name evidence="1" type="ORF">EDC26_10141</name>
</gene>
<evidence type="ECO:0000313" key="1">
    <source>
        <dbReference type="EMBL" id="TCT10822.1"/>
    </source>
</evidence>
<proteinExistence type="predicted"/>
<protein>
    <submittedName>
        <fullName evidence="1">Uncharacterized protein</fullName>
    </submittedName>
</protein>